<proteinExistence type="predicted"/>
<dbReference type="EMBL" id="WTYL01000003">
    <property type="protein sequence ID" value="MXP45342.1"/>
    <property type="molecule type" value="Genomic_DNA"/>
</dbReference>
<dbReference type="Pfam" id="PF00561">
    <property type="entry name" value="Abhydrolase_1"/>
    <property type="match status" value="1"/>
</dbReference>
<accession>A0A845B799</accession>
<dbReference type="SUPFAM" id="SSF53474">
    <property type="entry name" value="alpha/beta-Hydrolases"/>
    <property type="match status" value="1"/>
</dbReference>
<dbReference type="OrthoDB" id="9779853at2"/>
<dbReference type="InterPro" id="IPR050228">
    <property type="entry name" value="Carboxylesterase_BioH"/>
</dbReference>
<evidence type="ECO:0000313" key="3">
    <source>
        <dbReference type="Proteomes" id="UP000431922"/>
    </source>
</evidence>
<comment type="caution">
    <text evidence="2">The sequence shown here is derived from an EMBL/GenBank/DDBJ whole genome shotgun (WGS) entry which is preliminary data.</text>
</comment>
<evidence type="ECO:0000313" key="2">
    <source>
        <dbReference type="EMBL" id="MXP45342.1"/>
    </source>
</evidence>
<name>A0A845B799_9SPHN</name>
<dbReference type="AlphaFoldDB" id="A0A845B799"/>
<dbReference type="PANTHER" id="PTHR43194">
    <property type="entry name" value="HYDROLASE ALPHA/BETA FOLD FAMILY"/>
    <property type="match status" value="1"/>
</dbReference>
<sequence>MPYLETKNGSRTYFEHHRGEKLPMVFIHGWGMSGEYWNSAAEALTASGHGAILIDHRACGRSDRDFDDLSIDAIASDVEAIVKGSGLDRVALNGWSLGGAVAVAAADLLADKIAGLVLTCAASPRYVQGEDFPHGGTPEDVSAIAGAITADRAGFFRTLAQGAAAEGANPALIDWFERGFLASGPRASETLMGLVTLDQRDMLAGFRFPILSIGGGKDTIADPAIAGYAAQCAANGTLLTFEDSGHSPHLEDPVRYHEALLSFLGELK</sequence>
<keyword evidence="3" id="KW-1185">Reference proteome</keyword>
<dbReference type="Gene3D" id="3.40.50.1820">
    <property type="entry name" value="alpha/beta hydrolase"/>
    <property type="match status" value="1"/>
</dbReference>
<dbReference type="InterPro" id="IPR000073">
    <property type="entry name" value="AB_hydrolase_1"/>
</dbReference>
<keyword evidence="2" id="KW-0378">Hydrolase</keyword>
<feature type="domain" description="AB hydrolase-1" evidence="1">
    <location>
        <begin position="23"/>
        <end position="253"/>
    </location>
</feature>
<organism evidence="2 3">
    <name type="scientific">Allopontixanthobacter sediminis</name>
    <dbReference type="NCBI Taxonomy" id="1689985"/>
    <lineage>
        <taxon>Bacteria</taxon>
        <taxon>Pseudomonadati</taxon>
        <taxon>Pseudomonadota</taxon>
        <taxon>Alphaproteobacteria</taxon>
        <taxon>Sphingomonadales</taxon>
        <taxon>Erythrobacteraceae</taxon>
        <taxon>Allopontixanthobacter</taxon>
    </lineage>
</organism>
<dbReference type="RefSeq" id="WP_160756954.1">
    <property type="nucleotide sequence ID" value="NZ_WTYL01000003.1"/>
</dbReference>
<reference evidence="2 3" key="1">
    <citation type="submission" date="2019-12" db="EMBL/GenBank/DDBJ databases">
        <title>Genomic-based taxomic classification of the family Erythrobacteraceae.</title>
        <authorList>
            <person name="Xu L."/>
        </authorList>
    </citation>
    <scope>NUCLEOTIDE SEQUENCE [LARGE SCALE GENOMIC DNA]</scope>
    <source>
        <strain evidence="2 3">KCTC 42453</strain>
    </source>
</reference>
<dbReference type="InterPro" id="IPR029058">
    <property type="entry name" value="AB_hydrolase_fold"/>
</dbReference>
<evidence type="ECO:0000259" key="1">
    <source>
        <dbReference type="Pfam" id="PF00561"/>
    </source>
</evidence>
<dbReference type="GO" id="GO:0016787">
    <property type="term" value="F:hydrolase activity"/>
    <property type="evidence" value="ECO:0007669"/>
    <property type="project" value="UniProtKB-KW"/>
</dbReference>
<dbReference type="Proteomes" id="UP000431922">
    <property type="component" value="Unassembled WGS sequence"/>
</dbReference>
<protein>
    <submittedName>
        <fullName evidence="2">Alpha/beta fold hydrolase</fullName>
    </submittedName>
</protein>
<dbReference type="PANTHER" id="PTHR43194:SF2">
    <property type="entry name" value="PEROXISOMAL MEMBRANE PROTEIN LPX1"/>
    <property type="match status" value="1"/>
</dbReference>
<gene>
    <name evidence="2" type="ORF">GRI65_12875</name>
</gene>